<dbReference type="InterPro" id="IPR043733">
    <property type="entry name" value="DUF5677"/>
</dbReference>
<keyword evidence="2" id="KW-1185">Reference proteome</keyword>
<evidence type="ECO:0000313" key="1">
    <source>
        <dbReference type="EMBL" id="RZT64382.1"/>
    </source>
</evidence>
<proteinExistence type="predicted"/>
<name>A0A4Q7TXB5_9MICO</name>
<dbReference type="Proteomes" id="UP000292408">
    <property type="component" value="Unassembled WGS sequence"/>
</dbReference>
<organism evidence="1 2">
    <name type="scientific">Microcella alkaliphila</name>
    <dbReference type="NCBI Taxonomy" id="279828"/>
    <lineage>
        <taxon>Bacteria</taxon>
        <taxon>Bacillati</taxon>
        <taxon>Actinomycetota</taxon>
        <taxon>Actinomycetes</taxon>
        <taxon>Micrococcales</taxon>
        <taxon>Microbacteriaceae</taxon>
        <taxon>Microcella</taxon>
    </lineage>
</organism>
<accession>A0A4Q7TXB5</accession>
<gene>
    <name evidence="1" type="ORF">EV140_0631</name>
</gene>
<protein>
    <submittedName>
        <fullName evidence="1">Uncharacterized protein</fullName>
    </submittedName>
</protein>
<comment type="caution">
    <text evidence="1">The sequence shown here is derived from an EMBL/GenBank/DDBJ whole genome shotgun (WGS) entry which is preliminary data.</text>
</comment>
<dbReference type="Pfam" id="PF18928">
    <property type="entry name" value="DUF5677"/>
    <property type="match status" value="1"/>
</dbReference>
<dbReference type="EMBL" id="SGXT01000011">
    <property type="protein sequence ID" value="RZT64382.1"/>
    <property type="molecule type" value="Genomic_DNA"/>
</dbReference>
<reference evidence="1 2" key="1">
    <citation type="journal article" date="2015" name="Stand. Genomic Sci.">
        <title>Genomic Encyclopedia of Bacterial and Archaeal Type Strains, Phase III: the genomes of soil and plant-associated and newly described type strains.</title>
        <authorList>
            <person name="Whitman W.B."/>
            <person name="Woyke T."/>
            <person name="Klenk H.P."/>
            <person name="Zhou Y."/>
            <person name="Lilburn T.G."/>
            <person name="Beck B.J."/>
            <person name="De Vos P."/>
            <person name="Vandamme P."/>
            <person name="Eisen J.A."/>
            <person name="Garrity G."/>
            <person name="Hugenholtz P."/>
            <person name="Kyrpides N.C."/>
        </authorList>
    </citation>
    <scope>NUCLEOTIDE SEQUENCE [LARGE SCALE GENOMIC DNA]</scope>
    <source>
        <strain evidence="1 2">AC4r</strain>
    </source>
</reference>
<evidence type="ECO:0000313" key="2">
    <source>
        <dbReference type="Proteomes" id="UP000292408"/>
    </source>
</evidence>
<sequence length="314" mass="34980">MPMSPESTRGTSPFDPAMLPELHAVNFEELETTTDEVPFVRESFELLKEASIFLAAVAGIRTEGQTDGLSRNHAIVVGHYARMIKLMKTLIRQIADEHGGDQQIAVSREFMDSVSTVMYLLGDPGDGSRYTSYVMDSLIAEREFLKDVGEQVAQRSDVMLPIEERINRSIAGTLKAAGVREEDIPSRRNNGWPNAQVRLELLGPTAYAAYRTGSGAVHGSFADIYKHHLDEVSGGFEIELRPQPFRPQPLLSMALLSLLTLGDYSRIFLGMPLPHALQERGRALIALLEKTDELHEGYLNERRRIRDQDEGATS</sequence>
<dbReference type="AlphaFoldDB" id="A0A4Q7TXB5"/>